<proteinExistence type="predicted"/>
<dbReference type="RefSeq" id="WP_023897594.1">
    <property type="nucleotide sequence ID" value="NZ_CP044445.1"/>
</dbReference>
<protein>
    <submittedName>
        <fullName evidence="2">GIY-YIG nuclease family protein</fullName>
    </submittedName>
</protein>
<dbReference type="CDD" id="cd10447">
    <property type="entry name" value="GIY-YIG_unchar_2"/>
    <property type="match status" value="1"/>
</dbReference>
<dbReference type="Pfam" id="PF14267">
    <property type="entry name" value="DUF4357"/>
    <property type="match status" value="1"/>
</dbReference>
<gene>
    <name evidence="2" type="ORF">MSG88_00960</name>
</gene>
<organism evidence="2 3">
    <name type="scientific">Acinetobacter indicus</name>
    <dbReference type="NCBI Taxonomy" id="756892"/>
    <lineage>
        <taxon>Bacteria</taxon>
        <taxon>Pseudomonadati</taxon>
        <taxon>Pseudomonadota</taxon>
        <taxon>Gammaproteobacteria</taxon>
        <taxon>Moraxellales</taxon>
        <taxon>Moraxellaceae</taxon>
        <taxon>Acinetobacter</taxon>
    </lineage>
</organism>
<feature type="domain" description="DUF4357" evidence="1">
    <location>
        <begin position="239"/>
        <end position="284"/>
    </location>
</feature>
<accession>A0AAW8YVF4</accession>
<evidence type="ECO:0000313" key="3">
    <source>
        <dbReference type="Proteomes" id="UP001284654"/>
    </source>
</evidence>
<reference evidence="2" key="1">
    <citation type="submission" date="2023-10" db="EMBL/GenBank/DDBJ databases">
        <authorList>
            <person name="Sykes E.M.E."/>
            <person name="Khan I.U.H."/>
            <person name="Kumar A."/>
        </authorList>
    </citation>
    <scope>NUCLEOTIDE SEQUENCE</scope>
    <source>
        <strain evidence="2">IK5</strain>
    </source>
</reference>
<name>A0AAW8YVF4_9GAMM</name>
<sequence length="308" mass="34720">MAHGKSIKLFLTDGSPNGILTAEIINWTGHVLSAPRTKLSELIQREECARTGVYFLVGHDPENSLPSVYIGESDDVANRLKQHNRTEESGGKDFWEKVCLVTGKDQNITKTHIKYLESRLIEIAKRGGQCQLINGTSHQYNRLPESDTADMEYFLEQIQVVLPVLGFDFLKEMKKPSQKSQTLATTISSEIAEETEFYLATKDTNANAKVIDGEFYVLAGSQVRREVTDTKHTYTKNLRPQLFENNIIDSDTYTFNQDYLFSSPSAAGGVILGRASNGRKDWRQVGTNITYGQWLENQVDSIELKEEL</sequence>
<dbReference type="Proteomes" id="UP001284654">
    <property type="component" value="Unassembled WGS sequence"/>
</dbReference>
<evidence type="ECO:0000313" key="2">
    <source>
        <dbReference type="EMBL" id="MDV4314386.1"/>
    </source>
</evidence>
<evidence type="ECO:0000259" key="1">
    <source>
        <dbReference type="Pfam" id="PF14267"/>
    </source>
</evidence>
<dbReference type="EMBL" id="JAWJYY010000001">
    <property type="protein sequence ID" value="MDV4314386.1"/>
    <property type="molecule type" value="Genomic_DNA"/>
</dbReference>
<comment type="caution">
    <text evidence="2">The sequence shown here is derived from an EMBL/GenBank/DDBJ whole genome shotgun (WGS) entry which is preliminary data.</text>
</comment>
<dbReference type="InterPro" id="IPR025579">
    <property type="entry name" value="DUF4357"/>
</dbReference>
<dbReference type="AlphaFoldDB" id="A0AAW8YVF4"/>